<dbReference type="PANTHER" id="PTHR28080">
    <property type="entry name" value="PEROXISOMAL BIOGENESIS FACTOR 3"/>
    <property type="match status" value="1"/>
</dbReference>
<keyword evidence="6" id="KW-0472">Membrane</keyword>
<keyword evidence="8" id="KW-1185">Reference proteome</keyword>
<dbReference type="GO" id="GO:0005778">
    <property type="term" value="C:peroxisomal membrane"/>
    <property type="evidence" value="ECO:0007669"/>
    <property type="project" value="InterPro"/>
</dbReference>
<proteinExistence type="predicted"/>
<accession>A0A6A4VXM2</accession>
<dbReference type="GO" id="GO:0030674">
    <property type="term" value="F:protein-macromolecule adaptor activity"/>
    <property type="evidence" value="ECO:0007669"/>
    <property type="project" value="TreeGrafter"/>
</dbReference>
<keyword evidence="3" id="KW-0962">Peroxisome biogenesis</keyword>
<sequence length="322" mass="34897">MLSRLRGFARRHRYKLLAVGALGGAAYLLQWYATRRLRDWGERETHRMLEKVKKQAHFESTRATCTSSLGQLAPRLLSQLTRVLDSDSLLEALRAGAPDKLQVWQQLKRLALQRVVTAVYGAAYLVVLLEVHPGADAEAAALDESAQERYLAGVEHLLTAGLERLSADLAPLLAPLADRLALTDKLGLDGVEALLGWARSAVRQRPEIRLSRYAYPESGAARSGAAEPAGGRVAQLAAETRDLVDNPETEELVAECQGGGSEGFVPPSAATLPVAKLVPALTNLPHTLLRSGPDSLVWMLSNHSKVQVLAANVYESFSEVTS</sequence>
<dbReference type="OrthoDB" id="45930at2759"/>
<comment type="function">
    <text evidence="4">Involved in peroxisome biosynthesis and integrity. Assembles membrane vesicles before the matrix proteins are translocated. As a docking factor for PEX19, is necessary for the import of peroxisomal membrane proteins in the peroxisomes.</text>
</comment>
<organism evidence="7 8">
    <name type="scientific">Amphibalanus amphitrite</name>
    <name type="common">Striped barnacle</name>
    <name type="synonym">Balanus amphitrite</name>
    <dbReference type="NCBI Taxonomy" id="1232801"/>
    <lineage>
        <taxon>Eukaryota</taxon>
        <taxon>Metazoa</taxon>
        <taxon>Ecdysozoa</taxon>
        <taxon>Arthropoda</taxon>
        <taxon>Crustacea</taxon>
        <taxon>Multicrustacea</taxon>
        <taxon>Cirripedia</taxon>
        <taxon>Thoracica</taxon>
        <taxon>Thoracicalcarea</taxon>
        <taxon>Balanomorpha</taxon>
        <taxon>Balanoidea</taxon>
        <taxon>Balanidae</taxon>
        <taxon>Amphibalaninae</taxon>
        <taxon>Amphibalanus</taxon>
    </lineage>
</organism>
<keyword evidence="6" id="KW-0812">Transmembrane</keyword>
<gene>
    <name evidence="7" type="primary">Pex3_1</name>
    <name evidence="7" type="ORF">FJT64_006901</name>
</gene>
<dbReference type="PANTHER" id="PTHR28080:SF1">
    <property type="entry name" value="PEROXISOMAL BIOGENESIS FACTOR 3"/>
    <property type="match status" value="1"/>
</dbReference>
<evidence type="ECO:0000256" key="5">
    <source>
        <dbReference type="ARBA" id="ARBA00029630"/>
    </source>
</evidence>
<evidence type="ECO:0000256" key="1">
    <source>
        <dbReference type="ARBA" id="ARBA00011494"/>
    </source>
</evidence>
<dbReference type="EMBL" id="VIIS01001607">
    <property type="protein sequence ID" value="KAF0295621.1"/>
    <property type="molecule type" value="Genomic_DNA"/>
</dbReference>
<dbReference type="Proteomes" id="UP000440578">
    <property type="component" value="Unassembled WGS sequence"/>
</dbReference>
<comment type="subunit">
    <text evidence="1">Interacts with PEX19.</text>
</comment>
<keyword evidence="6" id="KW-1133">Transmembrane helix</keyword>
<evidence type="ECO:0000256" key="6">
    <source>
        <dbReference type="SAM" id="Phobius"/>
    </source>
</evidence>
<evidence type="ECO:0000313" key="7">
    <source>
        <dbReference type="EMBL" id="KAF0295622.1"/>
    </source>
</evidence>
<evidence type="ECO:0000256" key="2">
    <source>
        <dbReference type="ARBA" id="ARBA00014294"/>
    </source>
</evidence>
<comment type="caution">
    <text evidence="7">The sequence shown here is derived from an EMBL/GenBank/DDBJ whole genome shotgun (WGS) entry which is preliminary data.</text>
</comment>
<dbReference type="EMBL" id="VIIS01001607">
    <property type="protein sequence ID" value="KAF0295622.1"/>
    <property type="molecule type" value="Genomic_DNA"/>
</dbReference>
<evidence type="ECO:0000256" key="4">
    <source>
        <dbReference type="ARBA" id="ARBA00025338"/>
    </source>
</evidence>
<dbReference type="Pfam" id="PF04882">
    <property type="entry name" value="Peroxin-3"/>
    <property type="match status" value="1"/>
</dbReference>
<reference evidence="7 8" key="1">
    <citation type="submission" date="2019-07" db="EMBL/GenBank/DDBJ databases">
        <title>Draft genome assembly of a fouling barnacle, Amphibalanus amphitrite (Darwin, 1854): The first reference genome for Thecostraca.</title>
        <authorList>
            <person name="Kim W."/>
        </authorList>
    </citation>
    <scope>NUCLEOTIDE SEQUENCE [LARGE SCALE GENOMIC DNA]</scope>
    <source>
        <strain evidence="7">SNU_AA5</strain>
        <tissue evidence="7">Soma without cirri and trophi</tissue>
    </source>
</reference>
<dbReference type="InterPro" id="IPR006966">
    <property type="entry name" value="Peroxin-3"/>
</dbReference>
<evidence type="ECO:0000313" key="8">
    <source>
        <dbReference type="Proteomes" id="UP000440578"/>
    </source>
</evidence>
<dbReference type="AlphaFoldDB" id="A0A6A4VXM2"/>
<evidence type="ECO:0000256" key="3">
    <source>
        <dbReference type="ARBA" id="ARBA00022593"/>
    </source>
</evidence>
<feature type="transmembrane region" description="Helical" evidence="6">
    <location>
        <begin position="12"/>
        <end position="33"/>
    </location>
</feature>
<dbReference type="GO" id="GO:0045046">
    <property type="term" value="P:protein import into peroxisome membrane"/>
    <property type="evidence" value="ECO:0007669"/>
    <property type="project" value="TreeGrafter"/>
</dbReference>
<protein>
    <recommendedName>
        <fullName evidence="2">Peroxisomal biogenesis factor 3</fullName>
    </recommendedName>
    <alternativeName>
        <fullName evidence="5">Peroxisomal assembly protein PEX3</fullName>
    </alternativeName>
</protein>
<name>A0A6A4VXM2_AMPAM</name>